<protein>
    <submittedName>
        <fullName evidence="1">Uncharacterized protein</fullName>
    </submittedName>
</protein>
<dbReference type="EMBL" id="RWGX01000004">
    <property type="protein sequence ID" value="RVU88732.1"/>
    <property type="molecule type" value="Genomic_DNA"/>
</dbReference>
<sequence>MTEQLITYTVKSKTDGFIWLFKYHLNGIFKSFEIIDGELSAKQYQWLFCSGKFPGMESQLQGWKEKLKDNFEIIKAAPVLDFENLWNLYNHKVKKHEAEKAFKKLKDGDKIKCFLAIPGYNKYLARKGVAKAHLSTFINQRYFEDEWQKAA</sequence>
<evidence type="ECO:0000313" key="2">
    <source>
        <dbReference type="EMBL" id="RVU88732.1"/>
    </source>
</evidence>
<organism evidence="1">
    <name type="scientific">Flavobacterium columnare</name>
    <dbReference type="NCBI Taxonomy" id="996"/>
    <lineage>
        <taxon>Bacteria</taxon>
        <taxon>Pseudomonadati</taxon>
        <taxon>Bacteroidota</taxon>
        <taxon>Flavobacteriia</taxon>
        <taxon>Flavobacteriales</taxon>
        <taxon>Flavobacteriaceae</taxon>
        <taxon>Flavobacterium</taxon>
    </lineage>
</organism>
<dbReference type="EMBL" id="RWGX01000006">
    <property type="protein sequence ID" value="RVU86704.1"/>
    <property type="molecule type" value="Genomic_DNA"/>
</dbReference>
<dbReference type="RefSeq" id="WP_127821660.1">
    <property type="nucleotide sequence ID" value="NZ_RWGX02000005.1"/>
</dbReference>
<dbReference type="AlphaFoldDB" id="A0AA94EWZ0"/>
<name>A0AA94EWZ0_9FLAO</name>
<accession>A0AA94EWZ0</accession>
<dbReference type="EMBL" id="RWGX01000003">
    <property type="protein sequence ID" value="RVU88818.1"/>
    <property type="molecule type" value="Genomic_DNA"/>
</dbReference>
<evidence type="ECO:0000313" key="3">
    <source>
        <dbReference type="EMBL" id="RVU88818.1"/>
    </source>
</evidence>
<comment type="caution">
    <text evidence="1">The sequence shown here is derived from an EMBL/GenBank/DDBJ whole genome shotgun (WGS) entry which is preliminary data.</text>
</comment>
<proteinExistence type="predicted"/>
<reference evidence="1" key="1">
    <citation type="submission" date="2018-12" db="EMBL/GenBank/DDBJ databases">
        <title>Draft genome sequence of Flaovobacterium columnare BGFS27 isolated from channel catfish in Alabama.</title>
        <authorList>
            <person name="Cai W."/>
            <person name="Arias C."/>
        </authorList>
    </citation>
    <scope>NUCLEOTIDE SEQUENCE [LARGE SCALE GENOMIC DNA]</scope>
    <source>
        <strain evidence="1">BGFS27</strain>
    </source>
</reference>
<evidence type="ECO:0000313" key="1">
    <source>
        <dbReference type="EMBL" id="RVU86704.1"/>
    </source>
</evidence>
<gene>
    <name evidence="3" type="ORF">EJB19_01285</name>
    <name evidence="2" type="ORF">EJB19_11425</name>
    <name evidence="1" type="ORF">EJB19_14110</name>
</gene>